<dbReference type="PANTHER" id="PTHR43248">
    <property type="entry name" value="2-SUCCINYL-6-HYDROXY-2,4-CYCLOHEXADIENE-1-CARBOXYLATE SYNTHASE"/>
    <property type="match status" value="1"/>
</dbReference>
<dbReference type="Gene3D" id="3.40.50.1820">
    <property type="entry name" value="alpha/beta hydrolase"/>
    <property type="match status" value="1"/>
</dbReference>
<dbReference type="EMBL" id="FNVO01000004">
    <property type="protein sequence ID" value="SEG27329.1"/>
    <property type="molecule type" value="Genomic_DNA"/>
</dbReference>
<dbReference type="InterPro" id="IPR051601">
    <property type="entry name" value="Serine_prot/Carboxylest_S33"/>
</dbReference>
<dbReference type="PANTHER" id="PTHR43248:SF29">
    <property type="entry name" value="TRIPEPTIDYL AMINOPEPTIDASE"/>
    <property type="match status" value="1"/>
</dbReference>
<evidence type="ECO:0000256" key="2">
    <source>
        <dbReference type="ARBA" id="ARBA00022729"/>
    </source>
</evidence>
<dbReference type="InterPro" id="IPR013595">
    <property type="entry name" value="Pept_S33_TAP-like_C"/>
</dbReference>
<feature type="domain" description="Peptidase S33 tripeptidyl aminopeptidase-like C-terminal" evidence="4">
    <location>
        <begin position="428"/>
        <end position="529"/>
    </location>
</feature>
<sequence>MGGHAVRPHRAARATKTGWTLNGYGTARRPATAVRRLMAVLTASAALVAGCTTGTSEETPPTPRGLKQYYDQKPSWRGCGNGLECATVKVPLDYGRPQGEQIGLAIVRLPARDRSERIGSLVTNPGGPGGSGVEFIRQAGGLFGRDVRDRFDVVGFDPRGVGESDPVSCLDGPQLDRFFGTDSSPDNSHELAALRTESQALADGCKTRSGPILPHVGTVDAARDMDVIRAALGDAKLNYMGFSYGTYLGAVYAEQFPRNIRTFVLDGAVDPRLSSTETLIEQAKGFETALRAFAADCAAAPNCPLGSDPGQALNKIAELQRRTDSAPLKSVRGDSRPINETWVTTGIAAALYNKGFWPTLRQALAQAIQKDQGDLLLALADQMLQRRPDGTYSNQMEANMAVNCVDKPNPPDAAAYQKEVDKAEKVAPHFGSYVAWGGLPCVYWPVQTKKAPHAISAKGSAPILVIGTTRDPATPYRWAQSLASQLDSGTLLTLDGDGHTAYLGGPPCITKATDHYLLTGTPPKKGTVCR</sequence>
<gene>
    <name evidence="5" type="ORF">SAMN04489712_104172</name>
</gene>
<evidence type="ECO:0000313" key="6">
    <source>
        <dbReference type="Proteomes" id="UP000236723"/>
    </source>
</evidence>
<evidence type="ECO:0000259" key="4">
    <source>
        <dbReference type="Pfam" id="PF08386"/>
    </source>
</evidence>
<comment type="similarity">
    <text evidence="1">Belongs to the peptidase S33 family.</text>
</comment>
<dbReference type="InterPro" id="IPR029058">
    <property type="entry name" value="AB_hydrolase_fold"/>
</dbReference>
<keyword evidence="3 5" id="KW-0378">Hydrolase</keyword>
<reference evidence="6" key="1">
    <citation type="submission" date="2016-10" db="EMBL/GenBank/DDBJ databases">
        <authorList>
            <person name="Varghese N."/>
            <person name="Submissions S."/>
        </authorList>
    </citation>
    <scope>NUCLEOTIDE SEQUENCE [LARGE SCALE GENOMIC DNA]</scope>
    <source>
        <strain evidence="6">DSM 43163</strain>
    </source>
</reference>
<name>A0A1H5YSW5_9ACTN</name>
<protein>
    <submittedName>
        <fullName evidence="5">Alpha/beta hydrolase fold</fullName>
    </submittedName>
</protein>
<evidence type="ECO:0000256" key="3">
    <source>
        <dbReference type="ARBA" id="ARBA00022801"/>
    </source>
</evidence>
<evidence type="ECO:0000256" key="1">
    <source>
        <dbReference type="ARBA" id="ARBA00010088"/>
    </source>
</evidence>
<accession>A0A1H5YSW5</accession>
<dbReference type="GO" id="GO:0016787">
    <property type="term" value="F:hydrolase activity"/>
    <property type="evidence" value="ECO:0007669"/>
    <property type="project" value="UniProtKB-KW"/>
</dbReference>
<dbReference type="AlphaFoldDB" id="A0A1H5YSW5"/>
<keyword evidence="6" id="KW-1185">Reference proteome</keyword>
<evidence type="ECO:0000313" key="5">
    <source>
        <dbReference type="EMBL" id="SEG27329.1"/>
    </source>
</evidence>
<dbReference type="Proteomes" id="UP000236723">
    <property type="component" value="Unassembled WGS sequence"/>
</dbReference>
<dbReference type="SUPFAM" id="SSF53474">
    <property type="entry name" value="alpha/beta-Hydrolases"/>
    <property type="match status" value="1"/>
</dbReference>
<dbReference type="Pfam" id="PF08386">
    <property type="entry name" value="Abhydrolase_4"/>
    <property type="match status" value="1"/>
</dbReference>
<keyword evidence="2" id="KW-0732">Signal</keyword>
<proteinExistence type="inferred from homology"/>
<organism evidence="5 6">
    <name type="scientific">Thermomonospora echinospora</name>
    <dbReference type="NCBI Taxonomy" id="1992"/>
    <lineage>
        <taxon>Bacteria</taxon>
        <taxon>Bacillati</taxon>
        <taxon>Actinomycetota</taxon>
        <taxon>Actinomycetes</taxon>
        <taxon>Streptosporangiales</taxon>
        <taxon>Thermomonosporaceae</taxon>
        <taxon>Thermomonospora</taxon>
    </lineage>
</organism>